<evidence type="ECO:0000313" key="3">
    <source>
        <dbReference type="EMBL" id="QRR02970.1"/>
    </source>
</evidence>
<dbReference type="SUPFAM" id="SSF52047">
    <property type="entry name" value="RNI-like"/>
    <property type="match status" value="1"/>
</dbReference>
<evidence type="ECO:0000313" key="4">
    <source>
        <dbReference type="Proteomes" id="UP000612680"/>
    </source>
</evidence>
<sequence length="496" mass="52966">MHSILLQASDWALFFGRFHPAIVHLPIGFLLIAALLVLGKQLGKIAVSESAVSFILLWSAGTATISCVFGYLLSLEGGYEEDILTSHMYQGIGVAVFSWIAWGMQSGKLKKIRPANSQTATWMLGIATILVFTTGHYGGFLTHGTGYLTQYTPEPFRSLVGMPPAEEKTVEIKPIANINEALVYADIVHPILETRCVQCHNKSKSKGDLQMDNLAQLLKGGESGPALIVGKGAESDLIKRCLLPESDDDHMPPKGKPQLTPDQISILTWWIDQGAPADKKVAQLTQTEAVKPALASLGEGAEPAAGHAPDNTSAVLGLKVAPGNEKAIEALRKAGLIVNTLSQDQNLLEVSAVNAPGFSDAQAALLTALAEQITWLKLGDTKITDQGLKEIAKLKNLSKLHLEHTGVTDAGMASLRDLPYLEYMNVVDTKVGDEGLKSAASIKALRSIYVWQSAVTDTAVQQLAATRPGLLIVNGLSEAAVAQFLKAGDTTRTKAP</sequence>
<keyword evidence="1" id="KW-0812">Transmembrane</keyword>
<dbReference type="RefSeq" id="WP_204658460.1">
    <property type="nucleotide sequence ID" value="NZ_CP056775.1"/>
</dbReference>
<evidence type="ECO:0000256" key="1">
    <source>
        <dbReference type="SAM" id="Phobius"/>
    </source>
</evidence>
<protein>
    <submittedName>
        <fullName evidence="3">Ribonuclease inhibitor</fullName>
    </submittedName>
</protein>
<dbReference type="InterPro" id="IPR032675">
    <property type="entry name" value="LRR_dom_sf"/>
</dbReference>
<feature type="transmembrane region" description="Helical" evidence="1">
    <location>
        <begin position="122"/>
        <end position="140"/>
    </location>
</feature>
<dbReference type="Pfam" id="PF07635">
    <property type="entry name" value="PSCyt1"/>
    <property type="match status" value="1"/>
</dbReference>
<feature type="transmembrane region" description="Helical" evidence="1">
    <location>
        <begin position="20"/>
        <end position="39"/>
    </location>
</feature>
<reference evidence="3 4" key="1">
    <citation type="submission" date="2020-06" db="EMBL/GenBank/DDBJ databases">
        <title>Dyadobacter sandarakinus sp. nov., isolated from the soil of the Arctic Yellow River Station.</title>
        <authorList>
            <person name="Zhang Y."/>
            <person name="Peng F."/>
        </authorList>
    </citation>
    <scope>NUCLEOTIDE SEQUENCE [LARGE SCALE GENOMIC DNA]</scope>
    <source>
        <strain evidence="3 4">Q3-56</strain>
    </source>
</reference>
<dbReference type="InterPro" id="IPR001611">
    <property type="entry name" value="Leu-rich_rpt"/>
</dbReference>
<feature type="transmembrane region" description="Helical" evidence="1">
    <location>
        <begin position="51"/>
        <end position="72"/>
    </location>
</feature>
<accession>A0ABX7IAN2</accession>
<dbReference type="Proteomes" id="UP000612680">
    <property type="component" value="Chromosome"/>
</dbReference>
<dbReference type="InterPro" id="IPR011429">
    <property type="entry name" value="Cyt_c_Planctomycete-type"/>
</dbReference>
<keyword evidence="1" id="KW-1133">Transmembrane helix</keyword>
<dbReference type="EMBL" id="CP056775">
    <property type="protein sequence ID" value="QRR02970.1"/>
    <property type="molecule type" value="Genomic_DNA"/>
</dbReference>
<evidence type="ECO:0000259" key="2">
    <source>
        <dbReference type="Pfam" id="PF07635"/>
    </source>
</evidence>
<keyword evidence="4" id="KW-1185">Reference proteome</keyword>
<gene>
    <name evidence="3" type="ORF">HWI92_19680</name>
</gene>
<feature type="domain" description="Cytochrome C Planctomycete-type" evidence="2">
    <location>
        <begin position="196"/>
        <end position="255"/>
    </location>
</feature>
<dbReference type="PANTHER" id="PTHR35889:SF3">
    <property type="entry name" value="F-BOX DOMAIN-CONTAINING PROTEIN"/>
    <property type="match status" value="1"/>
</dbReference>
<name>A0ABX7IAN2_9BACT</name>
<organism evidence="3 4">
    <name type="scientific">Dyadobacter sandarakinus</name>
    <dbReference type="NCBI Taxonomy" id="2747268"/>
    <lineage>
        <taxon>Bacteria</taxon>
        <taxon>Pseudomonadati</taxon>
        <taxon>Bacteroidota</taxon>
        <taxon>Cytophagia</taxon>
        <taxon>Cytophagales</taxon>
        <taxon>Spirosomataceae</taxon>
        <taxon>Dyadobacter</taxon>
    </lineage>
</organism>
<dbReference type="Gene3D" id="3.80.10.10">
    <property type="entry name" value="Ribonuclease Inhibitor"/>
    <property type="match status" value="1"/>
</dbReference>
<feature type="transmembrane region" description="Helical" evidence="1">
    <location>
        <begin position="84"/>
        <end position="102"/>
    </location>
</feature>
<keyword evidence="1" id="KW-0472">Membrane</keyword>
<proteinExistence type="predicted"/>
<dbReference type="PANTHER" id="PTHR35889">
    <property type="entry name" value="CYCLOINULO-OLIGOSACCHARIDE FRUCTANOTRANSFERASE-RELATED"/>
    <property type="match status" value="1"/>
</dbReference>
<dbReference type="Pfam" id="PF13516">
    <property type="entry name" value="LRR_6"/>
    <property type="match status" value="1"/>
</dbReference>